<dbReference type="OrthoDB" id="9810967at2"/>
<comment type="similarity">
    <text evidence="4 7">Belongs to the glucosamine/galactosamine-6-phosphate isomerase family. 6-phosphogluconolactonase subfamily.</text>
</comment>
<dbReference type="EMBL" id="CP041692">
    <property type="protein sequence ID" value="QDP97516.1"/>
    <property type="molecule type" value="Genomic_DNA"/>
</dbReference>
<reference evidence="9 10" key="1">
    <citation type="submission" date="2019-07" db="EMBL/GenBank/DDBJ databases">
        <title>Microlunatus dokdonensis sp. nov. isolated from the rhizospheric soil of the wild plant Elymus tsukushiensis.</title>
        <authorList>
            <person name="Ghim S.-Y."/>
            <person name="Hwang Y.-J."/>
            <person name="Son J.-S."/>
            <person name="Shin J.-H."/>
        </authorList>
    </citation>
    <scope>NUCLEOTIDE SEQUENCE [LARGE SCALE GENOMIC DNA]</scope>
    <source>
        <strain evidence="9 10">KUDC0627</strain>
    </source>
</reference>
<dbReference type="NCBIfam" id="TIGR01198">
    <property type="entry name" value="pgl"/>
    <property type="match status" value="1"/>
</dbReference>
<evidence type="ECO:0000256" key="3">
    <source>
        <dbReference type="ARBA" id="ARBA00004961"/>
    </source>
</evidence>
<dbReference type="PANTHER" id="PTHR11054:SF0">
    <property type="entry name" value="6-PHOSPHOGLUCONOLACTONASE"/>
    <property type="match status" value="1"/>
</dbReference>
<evidence type="ECO:0000313" key="10">
    <source>
        <dbReference type="Proteomes" id="UP000319263"/>
    </source>
</evidence>
<dbReference type="GO" id="GO:0005975">
    <property type="term" value="P:carbohydrate metabolic process"/>
    <property type="evidence" value="ECO:0007669"/>
    <property type="project" value="UniProtKB-UniRule"/>
</dbReference>
<dbReference type="PANTHER" id="PTHR11054">
    <property type="entry name" value="6-PHOSPHOGLUCONOLACTONASE"/>
    <property type="match status" value="1"/>
</dbReference>
<dbReference type="InterPro" id="IPR039104">
    <property type="entry name" value="6PGL"/>
</dbReference>
<dbReference type="InterPro" id="IPR005900">
    <property type="entry name" value="6-phosphogluconolactonase_DevB"/>
</dbReference>
<dbReference type="GO" id="GO:0017057">
    <property type="term" value="F:6-phosphogluconolactonase activity"/>
    <property type="evidence" value="ECO:0007669"/>
    <property type="project" value="UniProtKB-UniRule"/>
</dbReference>
<evidence type="ECO:0000259" key="8">
    <source>
        <dbReference type="Pfam" id="PF01182"/>
    </source>
</evidence>
<dbReference type="SUPFAM" id="SSF100950">
    <property type="entry name" value="NagB/RpiA/CoA transferase-like"/>
    <property type="match status" value="1"/>
</dbReference>
<dbReference type="UniPathway" id="UPA00115">
    <property type="reaction ID" value="UER00409"/>
</dbReference>
<comment type="function">
    <text evidence="2 7">Hydrolysis of 6-phosphogluconolactone to 6-phosphogluconate.</text>
</comment>
<organism evidence="9 10">
    <name type="scientific">Microlunatus elymi</name>
    <dbReference type="NCBI Taxonomy" id="2596828"/>
    <lineage>
        <taxon>Bacteria</taxon>
        <taxon>Bacillati</taxon>
        <taxon>Actinomycetota</taxon>
        <taxon>Actinomycetes</taxon>
        <taxon>Propionibacteriales</taxon>
        <taxon>Propionibacteriaceae</taxon>
        <taxon>Microlunatus</taxon>
    </lineage>
</organism>
<dbReference type="Proteomes" id="UP000319263">
    <property type="component" value="Chromosome"/>
</dbReference>
<evidence type="ECO:0000256" key="7">
    <source>
        <dbReference type="RuleBase" id="RU365095"/>
    </source>
</evidence>
<evidence type="ECO:0000256" key="1">
    <source>
        <dbReference type="ARBA" id="ARBA00000832"/>
    </source>
</evidence>
<evidence type="ECO:0000313" key="9">
    <source>
        <dbReference type="EMBL" id="QDP97516.1"/>
    </source>
</evidence>
<evidence type="ECO:0000256" key="2">
    <source>
        <dbReference type="ARBA" id="ARBA00002681"/>
    </source>
</evidence>
<dbReference type="KEGG" id="mik:FOE78_17775"/>
<keyword evidence="7 9" id="KW-0378">Hydrolase</keyword>
<comment type="catalytic activity">
    <reaction evidence="1 7">
        <text>6-phospho-D-glucono-1,5-lactone + H2O = 6-phospho-D-gluconate + H(+)</text>
        <dbReference type="Rhea" id="RHEA:12556"/>
        <dbReference type="ChEBI" id="CHEBI:15377"/>
        <dbReference type="ChEBI" id="CHEBI:15378"/>
        <dbReference type="ChEBI" id="CHEBI:57955"/>
        <dbReference type="ChEBI" id="CHEBI:58759"/>
        <dbReference type="EC" id="3.1.1.31"/>
    </reaction>
</comment>
<dbReference type="InterPro" id="IPR006148">
    <property type="entry name" value="Glc/Gal-6P_isomerase"/>
</dbReference>
<comment type="pathway">
    <text evidence="3 7">Carbohydrate degradation; pentose phosphate pathway; D-ribulose 5-phosphate from D-glucose 6-phosphate (oxidative stage): step 2/3.</text>
</comment>
<dbReference type="GO" id="GO:0006098">
    <property type="term" value="P:pentose-phosphate shunt"/>
    <property type="evidence" value="ECO:0007669"/>
    <property type="project" value="UniProtKB-UniPathway"/>
</dbReference>
<accession>A0A516Q270</accession>
<feature type="domain" description="Glucosamine/galactosamine-6-phosphate isomerase" evidence="8">
    <location>
        <begin position="10"/>
        <end position="231"/>
    </location>
</feature>
<gene>
    <name evidence="7 9" type="primary">pgl</name>
    <name evidence="9" type="ORF">FOE78_17775</name>
</gene>
<dbReference type="AlphaFoldDB" id="A0A516Q270"/>
<dbReference type="Gene3D" id="3.40.50.1360">
    <property type="match status" value="1"/>
</dbReference>
<dbReference type="InterPro" id="IPR037171">
    <property type="entry name" value="NagB/RpiA_transferase-like"/>
</dbReference>
<dbReference type="CDD" id="cd01400">
    <property type="entry name" value="6PGL"/>
    <property type="match status" value="1"/>
</dbReference>
<proteinExistence type="inferred from homology"/>
<sequence length="243" mass="25878">MSGPEFLIHPDANAVAEAIAERLLTRLTELQQQHADRTINVGLTGGRIATRAYQRLAADGPGSEVDWSRVGLWWGDERFVAADSGDRNDRGALAALQPTLGLDESQIHRMPADDGVLALDDAAEVYAGEFGDTVLDICLLGVGPDGHIASVFPDHPSFERSLSATSDVIPVRDSPKPPPLRISLTHPAINRSAEVWFTVSGADKADAVGWATTGSKPVPAGQAHGTERTLWLLDEAAAAKLNH</sequence>
<name>A0A516Q270_9ACTN</name>
<keyword evidence="10" id="KW-1185">Reference proteome</keyword>
<dbReference type="Pfam" id="PF01182">
    <property type="entry name" value="Glucosamine_iso"/>
    <property type="match status" value="1"/>
</dbReference>
<protein>
    <recommendedName>
        <fullName evidence="6 7">6-phosphogluconolactonase</fullName>
        <shortName evidence="7">6PGL</shortName>
        <ecNumber evidence="5 7">3.1.1.31</ecNumber>
    </recommendedName>
</protein>
<dbReference type="RefSeq" id="WP_143987475.1">
    <property type="nucleotide sequence ID" value="NZ_CP041692.1"/>
</dbReference>
<evidence type="ECO:0000256" key="6">
    <source>
        <dbReference type="ARBA" id="ARBA00020337"/>
    </source>
</evidence>
<evidence type="ECO:0000256" key="5">
    <source>
        <dbReference type="ARBA" id="ARBA00013198"/>
    </source>
</evidence>
<evidence type="ECO:0000256" key="4">
    <source>
        <dbReference type="ARBA" id="ARBA00010662"/>
    </source>
</evidence>
<dbReference type="EC" id="3.1.1.31" evidence="5 7"/>